<dbReference type="Proteomes" id="UP000183894">
    <property type="component" value="Unassembled WGS sequence"/>
</dbReference>
<dbReference type="RefSeq" id="WP_074793350.1">
    <property type="nucleotide sequence ID" value="NZ_FOAD01000003.1"/>
</dbReference>
<dbReference type="InterPro" id="IPR058703">
    <property type="entry name" value="PIN-containing"/>
</dbReference>
<dbReference type="AlphaFoldDB" id="A0A1H7NJN3"/>
<gene>
    <name evidence="1" type="ORF">SAMN04488691_103344</name>
</gene>
<name>A0A1H7NJN3_HALLR</name>
<dbReference type="Pfam" id="PF26425">
    <property type="entry name" value="PIN_halo"/>
    <property type="match status" value="1"/>
</dbReference>
<proteinExistence type="predicted"/>
<evidence type="ECO:0008006" key="3">
    <source>
        <dbReference type="Google" id="ProtNLM"/>
    </source>
</evidence>
<dbReference type="EMBL" id="FOAD01000003">
    <property type="protein sequence ID" value="SEL23594.1"/>
    <property type="molecule type" value="Genomic_DNA"/>
</dbReference>
<accession>A0A1H7NJN3</accession>
<protein>
    <recommendedName>
        <fullName evidence="3">PIN domain-containing protein</fullName>
    </recommendedName>
</protein>
<dbReference type="OrthoDB" id="198445at2157"/>
<evidence type="ECO:0000313" key="1">
    <source>
        <dbReference type="EMBL" id="SEL23594.1"/>
    </source>
</evidence>
<sequence length="173" mass="19045">MESSDLNSNDFVLADTNLFVAVGGPENPKFQKLRKFAARHQITLQVPQRVVEELSTMHIADRVETAMQEGWATKINPPSPNDSDAVAAMDYVRREIARKSGKNEHEVEKADTVFAGLAIEFLRSGHPRVVVLTDDKVAAAAIESAVGQQGYDESILVLRRSDIMDDGGDIRVI</sequence>
<reference evidence="1 2" key="1">
    <citation type="submission" date="2016-10" db="EMBL/GenBank/DDBJ databases">
        <authorList>
            <person name="de Groot N.N."/>
        </authorList>
    </citation>
    <scope>NUCLEOTIDE SEQUENCE [LARGE SCALE GENOMIC DNA]</scope>
    <source>
        <strain evidence="1 2">CDM_5</strain>
    </source>
</reference>
<evidence type="ECO:0000313" key="2">
    <source>
        <dbReference type="Proteomes" id="UP000183894"/>
    </source>
</evidence>
<organism evidence="1 2">
    <name type="scientific">Haloferax larsenii</name>
    <dbReference type="NCBI Taxonomy" id="302484"/>
    <lineage>
        <taxon>Archaea</taxon>
        <taxon>Methanobacteriati</taxon>
        <taxon>Methanobacteriota</taxon>
        <taxon>Stenosarchaea group</taxon>
        <taxon>Halobacteria</taxon>
        <taxon>Halobacteriales</taxon>
        <taxon>Haloferacaceae</taxon>
        <taxon>Haloferax</taxon>
    </lineage>
</organism>